<dbReference type="RefSeq" id="WP_176063685.1">
    <property type="nucleotide sequence ID" value="NZ_BJTG01000002.1"/>
</dbReference>
<evidence type="ECO:0000259" key="1">
    <source>
        <dbReference type="Pfam" id="PF00294"/>
    </source>
</evidence>
<dbReference type="GO" id="GO:0005829">
    <property type="term" value="C:cytosol"/>
    <property type="evidence" value="ECO:0007669"/>
    <property type="project" value="TreeGrafter"/>
</dbReference>
<comment type="caution">
    <text evidence="2">The sequence shown here is derived from an EMBL/GenBank/DDBJ whole genome shotgun (WGS) entry which is preliminary data.</text>
</comment>
<dbReference type="InterPro" id="IPR011611">
    <property type="entry name" value="PfkB_dom"/>
</dbReference>
<dbReference type="EMBL" id="BJTG01000002">
    <property type="protein sequence ID" value="GEJ56323.1"/>
    <property type="molecule type" value="Genomic_DNA"/>
</dbReference>
<evidence type="ECO:0000313" key="3">
    <source>
        <dbReference type="Proteomes" id="UP000503640"/>
    </source>
</evidence>
<dbReference type="Gene3D" id="3.40.1190.20">
    <property type="match status" value="1"/>
</dbReference>
<dbReference type="InterPro" id="IPR029056">
    <property type="entry name" value="Ribokinase-like"/>
</dbReference>
<accession>A0A7I9VIZ4</accession>
<name>A0A7I9VIZ4_9BACT</name>
<keyword evidence="3" id="KW-1185">Reference proteome</keyword>
<dbReference type="Pfam" id="PF00294">
    <property type="entry name" value="PfkB"/>
    <property type="match status" value="1"/>
</dbReference>
<dbReference type="GO" id="GO:0033786">
    <property type="term" value="F:heptose-1-phosphate adenylyltransferase activity"/>
    <property type="evidence" value="ECO:0007669"/>
    <property type="project" value="TreeGrafter"/>
</dbReference>
<proteinExistence type="predicted"/>
<protein>
    <submittedName>
        <fullName evidence="2">ADP-heptose synthase</fullName>
    </submittedName>
</protein>
<dbReference type="PANTHER" id="PTHR46969:SF1">
    <property type="entry name" value="BIFUNCTIONAL PROTEIN HLDE"/>
    <property type="match status" value="1"/>
</dbReference>
<evidence type="ECO:0000313" key="2">
    <source>
        <dbReference type="EMBL" id="GEJ56323.1"/>
    </source>
</evidence>
<dbReference type="GO" id="GO:0033785">
    <property type="term" value="F:heptose 7-phosphate kinase activity"/>
    <property type="evidence" value="ECO:0007669"/>
    <property type="project" value="TreeGrafter"/>
</dbReference>
<reference evidence="3" key="1">
    <citation type="journal article" date="2020" name="Appl. Environ. Microbiol.">
        <title>Diazotrophic Anaeromyxobacter Isolates from Soils.</title>
        <authorList>
            <person name="Masuda Y."/>
            <person name="Yamanaka H."/>
            <person name="Xu Z.X."/>
            <person name="Shiratori Y."/>
            <person name="Aono T."/>
            <person name="Amachi S."/>
            <person name="Senoo K."/>
            <person name="Itoh H."/>
        </authorList>
    </citation>
    <scope>NUCLEOTIDE SEQUENCE [LARGE SCALE GENOMIC DNA]</scope>
    <source>
        <strain evidence="3">R267</strain>
    </source>
</reference>
<gene>
    <name evidence="2" type="ORF">AMYX_10640</name>
</gene>
<dbReference type="AlphaFoldDB" id="A0A7I9VIZ4"/>
<organism evidence="2 3">
    <name type="scientific">Anaeromyxobacter diazotrophicus</name>
    <dbReference type="NCBI Taxonomy" id="2590199"/>
    <lineage>
        <taxon>Bacteria</taxon>
        <taxon>Pseudomonadati</taxon>
        <taxon>Myxococcota</taxon>
        <taxon>Myxococcia</taxon>
        <taxon>Myxococcales</taxon>
        <taxon>Cystobacterineae</taxon>
        <taxon>Anaeromyxobacteraceae</taxon>
        <taxon>Anaeromyxobacter</taxon>
    </lineage>
</organism>
<dbReference type="PANTHER" id="PTHR46969">
    <property type="entry name" value="BIFUNCTIONAL PROTEIN HLDE"/>
    <property type="match status" value="1"/>
</dbReference>
<feature type="domain" description="Carbohydrate kinase PfkB" evidence="1">
    <location>
        <begin position="23"/>
        <end position="324"/>
    </location>
</feature>
<sequence>MRRPAAVNGIAHLAGLLDRIAAAEVVVVGDFMADEWVYGETERISREAPVLIVRWERSELKPGGAGNAAQNLAALGVTVRAVGVVGDDALGAQLLDTLAAARVDVDGIVKVRGRATESKTRILAGGRSTRRQQMLRVDRAPQAALSPTADARVARELQRAARGARAVLASDYGSGSIGAPALEVLRALARGGLPVCVDSRYRLVHYTGLTMVKPNEVELETASGVRVDGLAALERAARAVLRKTGSAELLVTRGRHGMSLFRKGHSPVHIPPHGAQEAVDVTGAGDTVAATYTAAIAAGADPESAARLANVAGALKVQKPGTATVSRGELLAEMVKG</sequence>
<dbReference type="Proteomes" id="UP000503640">
    <property type="component" value="Unassembled WGS sequence"/>
</dbReference>
<dbReference type="SUPFAM" id="SSF53613">
    <property type="entry name" value="Ribokinase-like"/>
    <property type="match status" value="1"/>
</dbReference>